<proteinExistence type="predicted"/>
<dbReference type="PANTHER" id="PTHR46148">
    <property type="entry name" value="CHROMO DOMAIN-CONTAINING PROTEIN"/>
    <property type="match status" value="1"/>
</dbReference>
<dbReference type="Pfam" id="PF24626">
    <property type="entry name" value="SH3_Tf2-1"/>
    <property type="match status" value="1"/>
</dbReference>
<dbReference type="AlphaFoldDB" id="A0A5B6UW75"/>
<dbReference type="Gene3D" id="3.30.420.10">
    <property type="entry name" value="Ribonuclease H-like superfamily/Ribonuclease H"/>
    <property type="match status" value="1"/>
</dbReference>
<keyword evidence="2" id="KW-0695">RNA-directed DNA polymerase</keyword>
<keyword evidence="2" id="KW-0808">Transferase</keyword>
<evidence type="ECO:0000259" key="1">
    <source>
        <dbReference type="Pfam" id="PF24626"/>
    </source>
</evidence>
<keyword evidence="3" id="KW-1185">Reference proteome</keyword>
<comment type="caution">
    <text evidence="2">The sequence shown here is derived from an EMBL/GenBank/DDBJ whole genome shotgun (WGS) entry which is preliminary data.</text>
</comment>
<gene>
    <name evidence="2" type="ORF">EPI10_028235</name>
</gene>
<dbReference type="EMBL" id="SMMG02000009">
    <property type="protein sequence ID" value="KAA3461683.1"/>
    <property type="molecule type" value="Genomic_DNA"/>
</dbReference>
<dbReference type="InterPro" id="IPR056924">
    <property type="entry name" value="SH3_Tf2-1"/>
</dbReference>
<dbReference type="GO" id="GO:0003964">
    <property type="term" value="F:RNA-directed DNA polymerase activity"/>
    <property type="evidence" value="ECO:0007669"/>
    <property type="project" value="UniProtKB-KW"/>
</dbReference>
<evidence type="ECO:0000313" key="2">
    <source>
        <dbReference type="EMBL" id="KAA3461683.1"/>
    </source>
</evidence>
<dbReference type="GO" id="GO:0003676">
    <property type="term" value="F:nucleic acid binding"/>
    <property type="evidence" value="ECO:0007669"/>
    <property type="project" value="InterPro"/>
</dbReference>
<accession>A0A5B6UW75</accession>
<organism evidence="2 3">
    <name type="scientific">Gossypium australe</name>
    <dbReference type="NCBI Taxonomy" id="47621"/>
    <lineage>
        <taxon>Eukaryota</taxon>
        <taxon>Viridiplantae</taxon>
        <taxon>Streptophyta</taxon>
        <taxon>Embryophyta</taxon>
        <taxon>Tracheophyta</taxon>
        <taxon>Spermatophyta</taxon>
        <taxon>Magnoliopsida</taxon>
        <taxon>eudicotyledons</taxon>
        <taxon>Gunneridae</taxon>
        <taxon>Pentapetalae</taxon>
        <taxon>rosids</taxon>
        <taxon>malvids</taxon>
        <taxon>Malvales</taxon>
        <taxon>Malvaceae</taxon>
        <taxon>Malvoideae</taxon>
        <taxon>Gossypium</taxon>
    </lineage>
</organism>
<dbReference type="Proteomes" id="UP000325315">
    <property type="component" value="Unassembled WGS sequence"/>
</dbReference>
<reference evidence="3" key="1">
    <citation type="journal article" date="2019" name="Plant Biotechnol. J.">
        <title>Genome sequencing of the Australian wild diploid species Gossypium australe highlights disease resistance and delayed gland morphogenesis.</title>
        <authorList>
            <person name="Cai Y."/>
            <person name="Cai X."/>
            <person name="Wang Q."/>
            <person name="Wang P."/>
            <person name="Zhang Y."/>
            <person name="Cai C."/>
            <person name="Xu Y."/>
            <person name="Wang K."/>
            <person name="Zhou Z."/>
            <person name="Wang C."/>
            <person name="Geng S."/>
            <person name="Li B."/>
            <person name="Dong Q."/>
            <person name="Hou Y."/>
            <person name="Wang H."/>
            <person name="Ai P."/>
            <person name="Liu Z."/>
            <person name="Yi F."/>
            <person name="Sun M."/>
            <person name="An G."/>
            <person name="Cheng J."/>
            <person name="Zhang Y."/>
            <person name="Shi Q."/>
            <person name="Xie Y."/>
            <person name="Shi X."/>
            <person name="Chang Y."/>
            <person name="Huang F."/>
            <person name="Chen Y."/>
            <person name="Hong S."/>
            <person name="Mi L."/>
            <person name="Sun Q."/>
            <person name="Zhang L."/>
            <person name="Zhou B."/>
            <person name="Peng R."/>
            <person name="Zhang X."/>
            <person name="Liu F."/>
        </authorList>
    </citation>
    <scope>NUCLEOTIDE SEQUENCE [LARGE SCALE GENOMIC DNA]</scope>
    <source>
        <strain evidence="3">cv. PA1801</strain>
    </source>
</reference>
<sequence length="238" mass="28017">MLRCCILEYNGSWEQYLSLIEFAYNNSFQTSIKMAPYEAFYGRKCRTPLYWTELSENKLHGVNLIKDLEQKVKLIRDYLKAASDRQKSYADLKQKDIEFEIGDKVFLKVSPWKKVLRFGRKGKLSPRFIGPYEIIERVGPVAYRLKLPSKLEKIHNVFHVLMLRRYRLDPSHVIAPSEIEIRSDITNEEKSICILACEVKKLRNKKISIEEATWEPKDSMRQQHPNLFNGKIFGDENP</sequence>
<dbReference type="PANTHER" id="PTHR46148:SF44">
    <property type="entry name" value="GAG-POL POLYPROTEIN"/>
    <property type="match status" value="1"/>
</dbReference>
<dbReference type="OrthoDB" id="996762at2759"/>
<dbReference type="InterPro" id="IPR036397">
    <property type="entry name" value="RNaseH_sf"/>
</dbReference>
<protein>
    <submittedName>
        <fullName evidence="2">Reverse transcriptase</fullName>
    </submittedName>
</protein>
<name>A0A5B6UW75_9ROSI</name>
<keyword evidence="2" id="KW-0548">Nucleotidyltransferase</keyword>
<feature type="domain" description="Tf2-1-like SH3-like" evidence="1">
    <location>
        <begin position="102"/>
        <end position="167"/>
    </location>
</feature>
<evidence type="ECO:0000313" key="3">
    <source>
        <dbReference type="Proteomes" id="UP000325315"/>
    </source>
</evidence>